<dbReference type="RefSeq" id="WP_380558084.1">
    <property type="nucleotide sequence ID" value="NZ_JBHEZY010000017.1"/>
</dbReference>
<organism evidence="1 2">
    <name type="scientific">Streptacidiphilus alkalitolerans</name>
    <dbReference type="NCBI Taxonomy" id="3342712"/>
    <lineage>
        <taxon>Bacteria</taxon>
        <taxon>Bacillati</taxon>
        <taxon>Actinomycetota</taxon>
        <taxon>Actinomycetes</taxon>
        <taxon>Kitasatosporales</taxon>
        <taxon>Streptomycetaceae</taxon>
        <taxon>Streptacidiphilus</taxon>
    </lineage>
</organism>
<sequence length="143" mass="15213">MTLTRINLASGRTIGLAELRMSSTYGGLLEGYPFKRMNDLKLSSLATSAANAFPARPVHLVPPAREHPDQTPGAFGPVELLPAVTCIGSFTSAALSAEHDAVLYCSALTVVWFQAVPAVPSGDDAEQALRSIPWDEAAEDFEL</sequence>
<gene>
    <name evidence="1" type="ORF">ACEZDB_31780</name>
</gene>
<dbReference type="EMBL" id="JBHEZY010000017">
    <property type="protein sequence ID" value="MFC1435232.1"/>
    <property type="molecule type" value="Genomic_DNA"/>
</dbReference>
<proteinExistence type="predicted"/>
<evidence type="ECO:0000313" key="1">
    <source>
        <dbReference type="EMBL" id="MFC1435232.1"/>
    </source>
</evidence>
<comment type="caution">
    <text evidence="1">The sequence shown here is derived from an EMBL/GenBank/DDBJ whole genome shotgun (WGS) entry which is preliminary data.</text>
</comment>
<dbReference type="Proteomes" id="UP001592530">
    <property type="component" value="Unassembled WGS sequence"/>
</dbReference>
<reference evidence="1 2" key="1">
    <citation type="submission" date="2024-09" db="EMBL/GenBank/DDBJ databases">
        <authorList>
            <person name="Lee S.D."/>
        </authorList>
    </citation>
    <scope>NUCLEOTIDE SEQUENCE [LARGE SCALE GENOMIC DNA]</scope>
    <source>
        <strain evidence="1 2">N1-3</strain>
    </source>
</reference>
<accession>A0ABV6XB56</accession>
<name>A0ABV6XB56_9ACTN</name>
<protein>
    <submittedName>
        <fullName evidence="1">Uncharacterized protein</fullName>
    </submittedName>
</protein>
<evidence type="ECO:0000313" key="2">
    <source>
        <dbReference type="Proteomes" id="UP001592530"/>
    </source>
</evidence>